<evidence type="ECO:0000256" key="3">
    <source>
        <dbReference type="ARBA" id="ARBA00029447"/>
    </source>
</evidence>
<dbReference type="GO" id="GO:0016020">
    <property type="term" value="C:membrane"/>
    <property type="evidence" value="ECO:0007669"/>
    <property type="project" value="UniProtKB-SubCell"/>
</dbReference>
<dbReference type="Pfam" id="PF00015">
    <property type="entry name" value="MCPsignal"/>
    <property type="match status" value="1"/>
</dbReference>
<evidence type="ECO:0000259" key="9">
    <source>
        <dbReference type="PROSITE" id="PS50885"/>
    </source>
</evidence>
<evidence type="ECO:0000256" key="4">
    <source>
        <dbReference type="PROSITE-ProRule" id="PRU00284"/>
    </source>
</evidence>
<dbReference type="STRING" id="573370.DMR_05500"/>
<evidence type="ECO:0000256" key="5">
    <source>
        <dbReference type="SAM" id="Coils"/>
    </source>
</evidence>
<dbReference type="Proteomes" id="UP000009071">
    <property type="component" value="Chromosome"/>
</dbReference>
<feature type="domain" description="Methyl-accepting transducer" evidence="8">
    <location>
        <begin position="425"/>
        <end position="661"/>
    </location>
</feature>
<dbReference type="Pfam" id="PF12729">
    <property type="entry name" value="4HB_MCP_1"/>
    <property type="match status" value="1"/>
</dbReference>
<evidence type="ECO:0000256" key="6">
    <source>
        <dbReference type="SAM" id="MobiDB-lite"/>
    </source>
</evidence>
<dbReference type="PROSITE" id="PS50885">
    <property type="entry name" value="HAMP"/>
    <property type="match status" value="1"/>
</dbReference>
<dbReference type="SUPFAM" id="SSF58104">
    <property type="entry name" value="Methyl-accepting chemotaxis protein (MCP) signaling domain"/>
    <property type="match status" value="1"/>
</dbReference>
<evidence type="ECO:0000256" key="2">
    <source>
        <dbReference type="ARBA" id="ARBA00023224"/>
    </source>
</evidence>
<dbReference type="InterPro" id="IPR024478">
    <property type="entry name" value="HlyB_4HB_MCP"/>
</dbReference>
<evidence type="ECO:0000256" key="7">
    <source>
        <dbReference type="SAM" id="Phobius"/>
    </source>
</evidence>
<dbReference type="FunFam" id="1.10.287.950:FF:000001">
    <property type="entry name" value="Methyl-accepting chemotaxis sensory transducer"/>
    <property type="match status" value="1"/>
</dbReference>
<evidence type="ECO:0000313" key="11">
    <source>
        <dbReference type="Proteomes" id="UP000009071"/>
    </source>
</evidence>
<gene>
    <name evidence="10" type="ordered locus">DMR_05500</name>
</gene>
<sequence>MPISPPVGEHPLSPDAPRRPANPPPPQPRPANRQAQRAATPSRNRRRNAVLLPSCSPIQRQPTQAQYEKSFIFNRHRNHPISFCASSGEDNRHVAGSSAITQHTQEDSIMQLFNDMRVGKKLLLSFLAMACLTVVVGQIGFQSMRDINSLAESMYAKELLGLSAIKEAGIALGHIDRASKNMLLADSQEAREIYIKRIDQYKIDFLKNYNEALPLFWTEVGKQSLKRLDDLWRTYNISLAKLIALNKSEAPAAHRESTVLSMGQLAEETDAINEAINTSSALKDANAHKFAQQIQDTYTTNRDYLLGITLTSILLGIGLGLVIARSISKPLNQTMQFAQEVTKGNLDASCPVHRRDEIGQLAEALRDMLVRLKDKIDEAFEQSERAAKESERAGQAMQEALEAKKLAETAKTEGMLQAAGQLEAIVEVLHTASEDLSTQVDQSSNGAREQAQRIGETATSMEQMNASVLEVAQNASSAAATADQTKAKAAQGADVVGQVVAAIAQVQAQSQEMMHDISSLGTQAEGIGQIINVISDIADQTNLLALNAAIEAARAGEAGRGFAVVADEVRKLAEKTMTATKEVGQAVRGIQEGTRKNIDNVERSGKTIGKATQLATLSGEALRQIVTLADTTTDQVRSIATASEEQSSASEEINRSLEDVNRVSLETSETMRHSTLAVSNLASQAQALKDLIEAMKSEETAVPAGRQALPMLGQPKAERYRQ</sequence>
<dbReference type="AlphaFoldDB" id="C4XI79"/>
<dbReference type="InterPro" id="IPR003660">
    <property type="entry name" value="HAMP_dom"/>
</dbReference>
<dbReference type="HOGENOM" id="CLU_000445_107_27_7"/>
<keyword evidence="7" id="KW-0472">Membrane</keyword>
<organism evidence="10 11">
    <name type="scientific">Solidesulfovibrio magneticus (strain ATCC 700980 / DSM 13731 / RS-1)</name>
    <name type="common">Desulfovibrio magneticus</name>
    <dbReference type="NCBI Taxonomy" id="573370"/>
    <lineage>
        <taxon>Bacteria</taxon>
        <taxon>Pseudomonadati</taxon>
        <taxon>Thermodesulfobacteriota</taxon>
        <taxon>Desulfovibrionia</taxon>
        <taxon>Desulfovibrionales</taxon>
        <taxon>Desulfovibrionaceae</taxon>
        <taxon>Solidesulfovibrio</taxon>
    </lineage>
</organism>
<feature type="compositionally biased region" description="Low complexity" evidence="6">
    <location>
        <begin position="30"/>
        <end position="39"/>
    </location>
</feature>
<feature type="region of interest" description="Disordered" evidence="6">
    <location>
        <begin position="1"/>
        <end position="63"/>
    </location>
</feature>
<dbReference type="PROSITE" id="PS50111">
    <property type="entry name" value="CHEMOTAXIS_TRANSDUC_2"/>
    <property type="match status" value="1"/>
</dbReference>
<keyword evidence="11" id="KW-1185">Reference proteome</keyword>
<name>C4XI79_SOLM1</name>
<evidence type="ECO:0000259" key="8">
    <source>
        <dbReference type="PROSITE" id="PS50111"/>
    </source>
</evidence>
<feature type="compositionally biased region" description="Pro residues" evidence="6">
    <location>
        <begin position="20"/>
        <end position="29"/>
    </location>
</feature>
<protein>
    <submittedName>
        <fullName evidence="10">Methyl-accepting chemotaxis protein</fullName>
    </submittedName>
</protein>
<accession>C4XI79</accession>
<dbReference type="CDD" id="cd11386">
    <property type="entry name" value="MCP_signal"/>
    <property type="match status" value="1"/>
</dbReference>
<dbReference type="SMART" id="SM00283">
    <property type="entry name" value="MA"/>
    <property type="match status" value="1"/>
</dbReference>
<dbReference type="Gene3D" id="6.10.340.10">
    <property type="match status" value="1"/>
</dbReference>
<feature type="coiled-coil region" evidence="5">
    <location>
        <begin position="362"/>
        <end position="393"/>
    </location>
</feature>
<dbReference type="GO" id="GO:0006935">
    <property type="term" value="P:chemotaxis"/>
    <property type="evidence" value="ECO:0007669"/>
    <property type="project" value="UniProtKB-ARBA"/>
</dbReference>
<dbReference type="PANTHER" id="PTHR32089">
    <property type="entry name" value="METHYL-ACCEPTING CHEMOTAXIS PROTEIN MCPB"/>
    <property type="match status" value="1"/>
</dbReference>
<dbReference type="PANTHER" id="PTHR32089:SF112">
    <property type="entry name" value="LYSOZYME-LIKE PROTEIN-RELATED"/>
    <property type="match status" value="1"/>
</dbReference>
<dbReference type="CDD" id="cd06225">
    <property type="entry name" value="HAMP"/>
    <property type="match status" value="1"/>
</dbReference>
<feature type="transmembrane region" description="Helical" evidence="7">
    <location>
        <begin position="304"/>
        <end position="324"/>
    </location>
</feature>
<comment type="similarity">
    <text evidence="3">Belongs to the methyl-accepting chemotaxis (MCP) protein family.</text>
</comment>
<evidence type="ECO:0000256" key="1">
    <source>
        <dbReference type="ARBA" id="ARBA00004370"/>
    </source>
</evidence>
<dbReference type="Gene3D" id="1.10.287.950">
    <property type="entry name" value="Methyl-accepting chemotaxis protein"/>
    <property type="match status" value="1"/>
</dbReference>
<keyword evidence="7" id="KW-1133">Transmembrane helix</keyword>
<feature type="region of interest" description="Disordered" evidence="6">
    <location>
        <begin position="699"/>
        <end position="722"/>
    </location>
</feature>
<keyword evidence="2 4" id="KW-0807">Transducer</keyword>
<evidence type="ECO:0000313" key="10">
    <source>
        <dbReference type="EMBL" id="BAH74041.1"/>
    </source>
</evidence>
<feature type="domain" description="HAMP" evidence="9">
    <location>
        <begin position="325"/>
        <end position="377"/>
    </location>
</feature>
<dbReference type="RefSeq" id="WP_012750122.1">
    <property type="nucleotide sequence ID" value="NC_012796.1"/>
</dbReference>
<reference evidence="10 11" key="1">
    <citation type="journal article" date="2009" name="Genome Res.">
        <title>Whole genome sequence of Desulfovibrio magneticus strain RS-1 revealed common gene clusters in magnetotactic bacteria.</title>
        <authorList>
            <person name="Nakazawa H."/>
            <person name="Arakaki A."/>
            <person name="Narita-Yamada S."/>
            <person name="Yashiro I."/>
            <person name="Jinno K."/>
            <person name="Aoki N."/>
            <person name="Tsuruyama A."/>
            <person name="Okamura Y."/>
            <person name="Tanikawa S."/>
            <person name="Fujita N."/>
            <person name="Takeyama H."/>
            <person name="Matsunaga T."/>
        </authorList>
    </citation>
    <scope>NUCLEOTIDE SEQUENCE [LARGE SCALE GENOMIC DNA]</scope>
    <source>
        <strain evidence="11">ATCC 700980 / DSM 13731 / RS-1</strain>
    </source>
</reference>
<keyword evidence="5" id="KW-0175">Coiled coil</keyword>
<dbReference type="InterPro" id="IPR004089">
    <property type="entry name" value="MCPsignal_dom"/>
</dbReference>
<dbReference type="SMART" id="SM00304">
    <property type="entry name" value="HAMP"/>
    <property type="match status" value="1"/>
</dbReference>
<dbReference type="KEGG" id="dma:DMR_05500"/>
<dbReference type="Pfam" id="PF00672">
    <property type="entry name" value="HAMP"/>
    <property type="match status" value="1"/>
</dbReference>
<dbReference type="GO" id="GO:0007165">
    <property type="term" value="P:signal transduction"/>
    <property type="evidence" value="ECO:0007669"/>
    <property type="project" value="UniProtKB-KW"/>
</dbReference>
<proteinExistence type="inferred from homology"/>
<keyword evidence="7" id="KW-0812">Transmembrane</keyword>
<feature type="transmembrane region" description="Helical" evidence="7">
    <location>
        <begin position="122"/>
        <end position="141"/>
    </location>
</feature>
<dbReference type="eggNOG" id="COG0840">
    <property type="taxonomic scope" value="Bacteria"/>
</dbReference>
<comment type="subcellular location">
    <subcellularLocation>
        <location evidence="1">Membrane</location>
    </subcellularLocation>
</comment>
<dbReference type="EMBL" id="AP010904">
    <property type="protein sequence ID" value="BAH74041.1"/>
    <property type="molecule type" value="Genomic_DNA"/>
</dbReference>